<dbReference type="HAMAP" id="MF_00082">
    <property type="entry name" value="ArgB"/>
    <property type="match status" value="1"/>
</dbReference>
<dbReference type="InterPro" id="IPR001048">
    <property type="entry name" value="Asp/Glu/Uridylate_kinase"/>
</dbReference>
<evidence type="ECO:0000256" key="10">
    <source>
        <dbReference type="SAM" id="MobiDB-lite"/>
    </source>
</evidence>
<evidence type="ECO:0000256" key="3">
    <source>
        <dbReference type="ARBA" id="ARBA00022605"/>
    </source>
</evidence>
<keyword evidence="13" id="KW-1185">Reference proteome</keyword>
<keyword evidence="6 9" id="KW-0418">Kinase</keyword>
<keyword evidence="9" id="KW-0963">Cytoplasm</keyword>
<dbReference type="SUPFAM" id="SSF53633">
    <property type="entry name" value="Carbamate kinase-like"/>
    <property type="match status" value="1"/>
</dbReference>
<keyword evidence="5 9" id="KW-0547">Nucleotide-binding</keyword>
<dbReference type="NCBIfam" id="TIGR00761">
    <property type="entry name" value="argB"/>
    <property type="match status" value="1"/>
</dbReference>
<evidence type="ECO:0000256" key="9">
    <source>
        <dbReference type="HAMAP-Rule" id="MF_00082"/>
    </source>
</evidence>
<keyword evidence="3 9" id="KW-0028">Amino-acid biosynthesis</keyword>
<dbReference type="EMBL" id="CP034463">
    <property type="protein sequence ID" value="AZP19846.1"/>
    <property type="molecule type" value="Genomic_DNA"/>
</dbReference>
<feature type="binding site" evidence="9">
    <location>
        <position position="174"/>
    </location>
    <ligand>
        <name>substrate</name>
    </ligand>
</feature>
<sequence length="312" mass="32624">MDGIPDLRPFRDRTVVVKLGGSAMADRDLLRTFAQDVARLHRAGVRLVVAHGGGPQINAHLEKLGLPVTFTAGLRVTTPETMDVVRMVLAGQVQRDLVGLLNENGPLAVGITGEDARLLTAAKRLAVLDGDEVDIGLVGDVTDVDTHVLRALTDSGLVPLVTGIGRGTDGQVYNINADSAAAALAAGLRADHLVILTDVPGLYADWPRRDRIVERLTVTRAAELLPDLSGGMAPKLESCLRAVRAGVGRAQLLDGRVPHALLYGSFGTGHTGTSVVPDPPHTPLNHLEDDTCASSPPRPPSASVCTTSGSGS</sequence>
<dbReference type="Proteomes" id="UP000280197">
    <property type="component" value="Chromosome"/>
</dbReference>
<dbReference type="InterPro" id="IPR004662">
    <property type="entry name" value="AcgluKinase_fam"/>
</dbReference>
<comment type="similarity">
    <text evidence="9">Belongs to the acetylglutamate kinase family. ArgB subfamily.</text>
</comment>
<dbReference type="KEGG" id="saqu:EJC51_29515"/>
<evidence type="ECO:0000313" key="13">
    <source>
        <dbReference type="Proteomes" id="UP000280197"/>
    </source>
</evidence>
<proteinExistence type="inferred from homology"/>
<comment type="subcellular location">
    <subcellularLocation>
        <location evidence="9">Cytoplasm</location>
    </subcellularLocation>
</comment>
<dbReference type="GO" id="GO:0005524">
    <property type="term" value="F:ATP binding"/>
    <property type="evidence" value="ECO:0007669"/>
    <property type="project" value="UniProtKB-UniRule"/>
</dbReference>
<comment type="function">
    <text evidence="9">Catalyzes the ATP-dependent phosphorylation of N-acetyl-L-glutamate.</text>
</comment>
<dbReference type="PRINTS" id="PR00474">
    <property type="entry name" value="GLU5KINASE"/>
</dbReference>
<protein>
    <recommendedName>
        <fullName evidence="9">Acetylglutamate kinase</fullName>
        <ecNumber evidence="9">2.7.2.8</ecNumber>
    </recommendedName>
    <alternativeName>
        <fullName evidence="9">N-acetyl-L-glutamate 5-phosphotransferase</fullName>
    </alternativeName>
    <alternativeName>
        <fullName evidence="9">NAG kinase</fullName>
        <shortName evidence="9">NAGK</shortName>
    </alternativeName>
</protein>
<gene>
    <name evidence="9 12" type="primary">argB</name>
    <name evidence="12" type="ORF">EJC51_29515</name>
</gene>
<evidence type="ECO:0000256" key="4">
    <source>
        <dbReference type="ARBA" id="ARBA00022679"/>
    </source>
</evidence>
<dbReference type="GO" id="GO:0005737">
    <property type="term" value="C:cytoplasm"/>
    <property type="evidence" value="ECO:0007669"/>
    <property type="project" value="UniProtKB-SubCell"/>
</dbReference>
<dbReference type="Pfam" id="PF00696">
    <property type="entry name" value="AA_kinase"/>
    <property type="match status" value="1"/>
</dbReference>
<evidence type="ECO:0000256" key="7">
    <source>
        <dbReference type="ARBA" id="ARBA00022840"/>
    </source>
</evidence>
<dbReference type="UniPathway" id="UPA00068">
    <property type="reaction ID" value="UER00107"/>
</dbReference>
<dbReference type="PANTHER" id="PTHR23342">
    <property type="entry name" value="N-ACETYLGLUTAMATE SYNTHASE"/>
    <property type="match status" value="1"/>
</dbReference>
<evidence type="ECO:0000256" key="5">
    <source>
        <dbReference type="ARBA" id="ARBA00022741"/>
    </source>
</evidence>
<evidence type="ECO:0000256" key="8">
    <source>
        <dbReference type="ARBA" id="ARBA00048141"/>
    </source>
</evidence>
<dbReference type="InterPro" id="IPR037528">
    <property type="entry name" value="ArgB"/>
</dbReference>
<dbReference type="FunFam" id="3.40.1160.10:FF:000004">
    <property type="entry name" value="Acetylglutamate kinase"/>
    <property type="match status" value="1"/>
</dbReference>
<feature type="region of interest" description="Disordered" evidence="10">
    <location>
        <begin position="273"/>
        <end position="312"/>
    </location>
</feature>
<accession>A0A3S9I671</accession>
<dbReference type="PANTHER" id="PTHR23342:SF0">
    <property type="entry name" value="N-ACETYLGLUTAMATE SYNTHASE, MITOCHONDRIAL"/>
    <property type="match status" value="1"/>
</dbReference>
<organism evidence="12 13">
    <name type="scientific">Streptomyces aquilus</name>
    <dbReference type="NCBI Taxonomy" id="2548456"/>
    <lineage>
        <taxon>Bacteria</taxon>
        <taxon>Bacillati</taxon>
        <taxon>Actinomycetota</taxon>
        <taxon>Actinomycetes</taxon>
        <taxon>Kitasatosporales</taxon>
        <taxon>Streptomycetaceae</taxon>
        <taxon>Streptomyces</taxon>
    </lineage>
</organism>
<dbReference type="GO" id="GO:0003991">
    <property type="term" value="F:acetylglutamate kinase activity"/>
    <property type="evidence" value="ECO:0007669"/>
    <property type="project" value="UniProtKB-UniRule"/>
</dbReference>
<feature type="site" description="Transition state stabilizer" evidence="9">
    <location>
        <position position="18"/>
    </location>
</feature>
<dbReference type="InterPro" id="IPR001057">
    <property type="entry name" value="Glu/AcGlu_kinase"/>
</dbReference>
<keyword evidence="7 9" id="KW-0067">ATP-binding</keyword>
<dbReference type="PIRSF" id="PIRSF000728">
    <property type="entry name" value="NAGK"/>
    <property type="match status" value="1"/>
</dbReference>
<comment type="catalytic activity">
    <reaction evidence="8 9">
        <text>N-acetyl-L-glutamate + ATP = N-acetyl-L-glutamyl 5-phosphate + ADP</text>
        <dbReference type="Rhea" id="RHEA:14629"/>
        <dbReference type="ChEBI" id="CHEBI:30616"/>
        <dbReference type="ChEBI" id="CHEBI:44337"/>
        <dbReference type="ChEBI" id="CHEBI:57936"/>
        <dbReference type="ChEBI" id="CHEBI:456216"/>
        <dbReference type="EC" id="2.7.2.8"/>
    </reaction>
</comment>
<feature type="site" description="Transition state stabilizer" evidence="9">
    <location>
        <position position="235"/>
    </location>
</feature>
<keyword evidence="4 9" id="KW-0808">Transferase</keyword>
<dbReference type="InterPro" id="IPR036393">
    <property type="entry name" value="AceGlu_kinase-like_sf"/>
</dbReference>
<dbReference type="Gene3D" id="3.40.1160.10">
    <property type="entry name" value="Acetylglutamate kinase-like"/>
    <property type="match status" value="1"/>
</dbReference>
<keyword evidence="2 9" id="KW-0055">Arginine biosynthesis</keyword>
<dbReference type="RefSeq" id="WP_126273839.1">
    <property type="nucleotide sequence ID" value="NZ_CP034463.1"/>
</dbReference>
<evidence type="ECO:0000256" key="1">
    <source>
        <dbReference type="ARBA" id="ARBA00004828"/>
    </source>
</evidence>
<dbReference type="EC" id="2.7.2.8" evidence="9"/>
<feature type="domain" description="Aspartate/glutamate/uridylate kinase" evidence="11">
    <location>
        <begin position="14"/>
        <end position="251"/>
    </location>
</feature>
<comment type="pathway">
    <text evidence="1 9">Amino-acid biosynthesis; L-arginine biosynthesis; N(2)-acetyl-L-ornithine from L-glutamate: step 2/4.</text>
</comment>
<feature type="binding site" evidence="9">
    <location>
        <begin position="53"/>
        <end position="54"/>
    </location>
    <ligand>
        <name>substrate</name>
    </ligand>
</feature>
<dbReference type="GO" id="GO:0042450">
    <property type="term" value="P:L-arginine biosynthetic process via ornithine"/>
    <property type="evidence" value="ECO:0007669"/>
    <property type="project" value="UniProtKB-UniRule"/>
</dbReference>
<evidence type="ECO:0000313" key="12">
    <source>
        <dbReference type="EMBL" id="AZP19846.1"/>
    </source>
</evidence>
<evidence type="ECO:0000256" key="2">
    <source>
        <dbReference type="ARBA" id="ARBA00022571"/>
    </source>
</evidence>
<evidence type="ECO:0000256" key="6">
    <source>
        <dbReference type="ARBA" id="ARBA00022777"/>
    </source>
</evidence>
<name>A0A3S9I671_9ACTN</name>
<feature type="binding site" evidence="9">
    <location>
        <position position="75"/>
    </location>
    <ligand>
        <name>substrate</name>
    </ligand>
</feature>
<evidence type="ECO:0000259" key="11">
    <source>
        <dbReference type="Pfam" id="PF00696"/>
    </source>
</evidence>
<dbReference type="AlphaFoldDB" id="A0A3S9I671"/>
<reference evidence="12 13" key="1">
    <citation type="submission" date="2018-12" db="EMBL/GenBank/DDBJ databases">
        <authorList>
            <person name="Li K."/>
        </authorList>
    </citation>
    <scope>NUCLEOTIDE SEQUENCE [LARGE SCALE GENOMIC DNA]</scope>
    <source>
        <strain evidence="13">CR22</strain>
    </source>
</reference>